<dbReference type="GO" id="GO:0034398">
    <property type="term" value="P:telomere tethering at nuclear periphery"/>
    <property type="evidence" value="ECO:0007669"/>
    <property type="project" value="TreeGrafter"/>
</dbReference>
<dbReference type="EMBL" id="KB456263">
    <property type="protein sequence ID" value="EMF13329.1"/>
    <property type="molecule type" value="Genomic_DNA"/>
</dbReference>
<dbReference type="FunFam" id="1.10.10.2360:FF:000001">
    <property type="entry name" value="Nuclear pore complex protein Nup98-Nup96"/>
    <property type="match status" value="1"/>
</dbReference>
<feature type="region of interest" description="Disordered" evidence="10">
    <location>
        <begin position="410"/>
        <end position="560"/>
    </location>
</feature>
<dbReference type="InterPro" id="IPR007230">
    <property type="entry name" value="Nup98_auto-Pept-S59_dom"/>
</dbReference>
<dbReference type="Gene3D" id="1.10.10.2360">
    <property type="match status" value="1"/>
</dbReference>
<feature type="region of interest" description="Disordered" evidence="10">
    <location>
        <begin position="592"/>
        <end position="641"/>
    </location>
</feature>
<evidence type="ECO:0000256" key="10">
    <source>
        <dbReference type="SAM" id="MobiDB-lite"/>
    </source>
</evidence>
<feature type="region of interest" description="Disordered" evidence="10">
    <location>
        <begin position="658"/>
        <end position="706"/>
    </location>
</feature>
<feature type="compositionally biased region" description="Low complexity" evidence="10">
    <location>
        <begin position="601"/>
        <end position="641"/>
    </location>
</feature>
<feature type="region of interest" description="Disordered" evidence="10">
    <location>
        <begin position="758"/>
        <end position="920"/>
    </location>
</feature>
<dbReference type="Gene3D" id="3.30.1610.10">
    <property type="entry name" value="Peptidase S59, nucleoporin"/>
    <property type="match status" value="1"/>
</dbReference>
<proteinExistence type="inferred from homology"/>
<keyword evidence="4" id="KW-0068">Autocatalytic cleavage</keyword>
<dbReference type="Proteomes" id="UP000016931">
    <property type="component" value="Unassembled WGS sequence"/>
</dbReference>
<dbReference type="Pfam" id="PF12110">
    <property type="entry name" value="Nup96"/>
    <property type="match status" value="1"/>
</dbReference>
<evidence type="ECO:0000313" key="12">
    <source>
        <dbReference type="EMBL" id="EMF13329.1"/>
    </source>
</evidence>
<comment type="similarity">
    <text evidence="2">Belongs to the nucleoporin GLFG family.</text>
</comment>
<protein>
    <recommendedName>
        <fullName evidence="11">Peptidase S59 domain-containing protein</fullName>
    </recommendedName>
</protein>
<keyword evidence="5" id="KW-0509">mRNA transport</keyword>
<evidence type="ECO:0000256" key="7">
    <source>
        <dbReference type="ARBA" id="ARBA00023010"/>
    </source>
</evidence>
<dbReference type="GO" id="GO:0008139">
    <property type="term" value="F:nuclear localization sequence binding"/>
    <property type="evidence" value="ECO:0007669"/>
    <property type="project" value="TreeGrafter"/>
</dbReference>
<feature type="compositionally biased region" description="Low complexity" evidence="10">
    <location>
        <begin position="485"/>
        <end position="495"/>
    </location>
</feature>
<dbReference type="GO" id="GO:0044614">
    <property type="term" value="C:nuclear pore cytoplasmic filaments"/>
    <property type="evidence" value="ECO:0007669"/>
    <property type="project" value="TreeGrafter"/>
</dbReference>
<dbReference type="GeneID" id="27902205"/>
<dbReference type="PANTHER" id="PTHR23198:SF6">
    <property type="entry name" value="NUCLEAR PORE COMPLEX PROTEIN NUP98-NUP96"/>
    <property type="match status" value="1"/>
</dbReference>
<organism evidence="12 13">
    <name type="scientific">Sphaerulina musiva (strain SO2202)</name>
    <name type="common">Poplar stem canker fungus</name>
    <name type="synonym">Septoria musiva</name>
    <dbReference type="NCBI Taxonomy" id="692275"/>
    <lineage>
        <taxon>Eukaryota</taxon>
        <taxon>Fungi</taxon>
        <taxon>Dikarya</taxon>
        <taxon>Ascomycota</taxon>
        <taxon>Pezizomycotina</taxon>
        <taxon>Dothideomycetes</taxon>
        <taxon>Dothideomycetidae</taxon>
        <taxon>Mycosphaerellales</taxon>
        <taxon>Mycosphaerellaceae</taxon>
        <taxon>Sphaerulina</taxon>
    </lineage>
</organism>
<feature type="compositionally biased region" description="Polar residues" evidence="10">
    <location>
        <begin position="807"/>
        <end position="823"/>
    </location>
</feature>
<gene>
    <name evidence="12" type="ORF">SEPMUDRAFT_148668</name>
</gene>
<dbReference type="OrthoDB" id="3797628at2759"/>
<evidence type="ECO:0000256" key="9">
    <source>
        <dbReference type="ARBA" id="ARBA00023242"/>
    </source>
</evidence>
<dbReference type="InterPro" id="IPR037665">
    <property type="entry name" value="Nucleoporin_S59-like"/>
</dbReference>
<dbReference type="InterPro" id="IPR025574">
    <property type="entry name" value="Nucleoporin_FG_rpt"/>
</dbReference>
<reference evidence="12 13" key="1">
    <citation type="journal article" date="2012" name="PLoS Pathog.">
        <title>Diverse lifestyles and strategies of plant pathogenesis encoded in the genomes of eighteen Dothideomycetes fungi.</title>
        <authorList>
            <person name="Ohm R.A."/>
            <person name="Feau N."/>
            <person name="Henrissat B."/>
            <person name="Schoch C.L."/>
            <person name="Horwitz B.A."/>
            <person name="Barry K.W."/>
            <person name="Condon B.J."/>
            <person name="Copeland A.C."/>
            <person name="Dhillon B."/>
            <person name="Glaser F."/>
            <person name="Hesse C.N."/>
            <person name="Kosti I."/>
            <person name="LaButti K."/>
            <person name="Lindquist E.A."/>
            <person name="Lucas S."/>
            <person name="Salamov A.A."/>
            <person name="Bradshaw R.E."/>
            <person name="Ciuffetti L."/>
            <person name="Hamelin R.C."/>
            <person name="Kema G.H.J."/>
            <person name="Lawrence C."/>
            <person name="Scott J.A."/>
            <person name="Spatafora J.W."/>
            <person name="Turgeon B.G."/>
            <person name="de Wit P.J.G.M."/>
            <person name="Zhong S."/>
            <person name="Goodwin S.B."/>
            <person name="Grigoriev I.V."/>
        </authorList>
    </citation>
    <scope>NUCLEOTIDE SEQUENCE [LARGE SCALE GENOMIC DNA]</scope>
    <source>
        <strain evidence="12 13">SO2202</strain>
    </source>
</reference>
<dbReference type="Gene3D" id="1.25.40.690">
    <property type="match status" value="1"/>
</dbReference>
<keyword evidence="9" id="KW-0539">Nucleus</keyword>
<evidence type="ECO:0000256" key="5">
    <source>
        <dbReference type="ARBA" id="ARBA00022816"/>
    </source>
</evidence>
<evidence type="ECO:0000256" key="2">
    <source>
        <dbReference type="ARBA" id="ARBA00008926"/>
    </source>
</evidence>
<feature type="region of interest" description="Disordered" evidence="10">
    <location>
        <begin position="177"/>
        <end position="209"/>
    </location>
</feature>
<feature type="compositionally biased region" description="Polar residues" evidence="10">
    <location>
        <begin position="841"/>
        <end position="852"/>
    </location>
</feature>
<dbReference type="GO" id="GO:0003723">
    <property type="term" value="F:RNA binding"/>
    <property type="evidence" value="ECO:0007669"/>
    <property type="project" value="TreeGrafter"/>
</dbReference>
<evidence type="ECO:0000256" key="4">
    <source>
        <dbReference type="ARBA" id="ARBA00022813"/>
    </source>
</evidence>
<evidence type="ECO:0000313" key="13">
    <source>
        <dbReference type="Proteomes" id="UP000016931"/>
    </source>
</evidence>
<feature type="compositionally biased region" description="Low complexity" evidence="10">
    <location>
        <begin position="177"/>
        <end position="186"/>
    </location>
</feature>
<dbReference type="GO" id="GO:0017056">
    <property type="term" value="F:structural constituent of nuclear pore"/>
    <property type="evidence" value="ECO:0007669"/>
    <property type="project" value="InterPro"/>
</dbReference>
<evidence type="ECO:0000256" key="8">
    <source>
        <dbReference type="ARBA" id="ARBA00023132"/>
    </source>
</evidence>
<dbReference type="Pfam" id="PF13634">
    <property type="entry name" value="Nucleoporin_FG"/>
    <property type="match status" value="3"/>
</dbReference>
<comment type="subcellular location">
    <subcellularLocation>
        <location evidence="1">Nucleus</location>
        <location evidence="1">Nuclear pore complex</location>
    </subcellularLocation>
</comment>
<feature type="compositionally biased region" description="Basic and acidic residues" evidence="10">
    <location>
        <begin position="909"/>
        <end position="920"/>
    </location>
</feature>
<keyword evidence="3" id="KW-0813">Transport</keyword>
<evidence type="ECO:0000259" key="11">
    <source>
        <dbReference type="PROSITE" id="PS51434"/>
    </source>
</evidence>
<accession>M3D630</accession>
<dbReference type="STRING" id="692275.M3D630"/>
<dbReference type="GO" id="GO:0006606">
    <property type="term" value="P:protein import into nucleus"/>
    <property type="evidence" value="ECO:0007669"/>
    <property type="project" value="TreeGrafter"/>
</dbReference>
<dbReference type="eggNOG" id="KOG0845">
    <property type="taxonomic scope" value="Eukaryota"/>
</dbReference>
<feature type="compositionally biased region" description="Low complexity" evidence="10">
    <location>
        <begin position="687"/>
        <end position="696"/>
    </location>
</feature>
<feature type="domain" description="Peptidase S59" evidence="11">
    <location>
        <begin position="919"/>
        <end position="1077"/>
    </location>
</feature>
<keyword evidence="8" id="KW-0906">Nuclear pore complex</keyword>
<dbReference type="InterPro" id="IPR021967">
    <property type="entry name" value="Nup98_C"/>
</dbReference>
<sequence length="2037" mass="213590">MSFGGFGNAGSTFGSGGGFGSTTTGGGFGSTGTTTSGGGLFGSGNNTATAGGFGSGGGFGSTPNNAGGSLFGGGASTTGGFGSTAGGFGAGNTTSSGFGANNASAGGLFGSKPAATTGGFGSTNTGSIFGGGANNTTTGFGSNNTSTPAFGGGATAGTSFGGSNTNTTAGGFGSGFGANTTAQTNNGTGGTPFQAFQEKDGATSQTSHYQSLTFQQPYQNKSFEELRVEDYLQGRRYGTSNGQAGSFGTSTGFGGSLFGGNNNTTQASGSSLFGGANTTTANTSTGFGGFGSNNNTAQPATTGFGATNTGGGLFGTQQNKPAGGLFGSTPAATTGGFGSTNTNTGGGLFGTNNTSTTSGFGANNTANTGGGLFGSQTNNTAAKPAFGGFGQTGTTTGFGANTNTNTGGGLFGTSTNTNTSTGGGLFGSNNNNNNNTQQQSSNLFGGSTNTGGGLFGSNNNQAKPATGGLFGSTPAASNTSGGLFGNNNNTQQQSGGLFGSQPSNNTGGGLFGNNNQNKPTTGGLFGSAPANNNTGGGLFGNSTNTNTNTGGGLFGSTNNSNNNAGSGSLFGNNNKPGGGLFGGSTTNNNSGGLFGGGLGGNNQQQASGGSSLFGSTNQQSNTNGNSMFGSMNQSSNQNQPNQLTASLTISPYGNDQLFSSLGHSSAPVGPLATPLTGARPTPAKTPSLLSSSRLNSPIYTPRASTAGRPGGYGFSYSAYGTPGSAYSVSLTPQASSLLRPTGSLGSALTSRLAKSMSMNNLRGDTPSRDGDSLLRPTPGSASSRYLNSGSMRKLTIDRSLRTDLFSPPTSSNLQRIENATDQHSPGLAKKVSFDKSAAPSARQTDATPNSGNALVRTEAEDDDSPRVTRAHTRANGAPEMEQVNGSKSLTDIPEDAEPQRPASAPATKKPMEKVGKPDYGDYWTEPKVRDLKNMSRTQLSKLKMFTVGRHGVGKIEFRNDGKGIDLSNIDLDRLFDPNDMDVADGPDAKGLVCLKPRKATVYPNASEKPVRGQALNVPSRIYLEQSWPRKDNGKTIVKDTSGARLDKHVKRLHKIVGTTFVDYDANTATWIFDVPHYTTYALDDDDESDMEDVQEVSSELSEPPTMLQHEQPDDTMQSIESMNNGEVDDTFEFKLNRSKSSFRSSHIPGGFDGHLIQNAGFEEDNSLANQDQDMDELHQMSGGLGERDGEEEDLFAEQGGAVQAPSPGAYERYGSSMALDNTGAEIVAELAQADSETEDEPPLPGSFSVEEPKILRSILKPTAPAFRTFASPAKLANDTWEEQLQRTLSPRKRDRQALKGLQQSLLRGESDDIGESPFKRSMLGQSAYGQSALGQSYLAQKSAKKVGFGSVLGGKEDLNKSQAFRTSMDLMNALWQQEKSSTRGAGTKGFENPYPKTTRFSAAEESDEKNAAFHHDSMKPHFAANGVFLYAVPASTRGVDNPLEPALRPLGGEHKEVRFARFAPNTDLNPETLSLQKAATIIDITDGFPAAHSDSVRLNFAQLAEKSFDSESAIWQLCNILFEPVRTGAEYLTGGMSDDQILAFEPRLRKDAVKQFWVGIVHASGDQALVTKSAEEKALLFLARGDKDAAAKVLVEAKNFRLAALIAQLPGSQNSRELMAKQIDAWRTRNDWSEMSDAIRALYSILAGEVCVVQGKNGAKEDRVSSFIISERFDLNWMQCLLLRLFFAGHDTIEEVVKVYVEDLSNGREVTLPTPFWTAPGTSEEMIAGREDTLFGLFRLYSTTRAYPANLEALFDSHTVSGSPVNSRLAWQLATILNAKGWTDHIDHVTLDRLTLDFAAELENTNKFVTASWVLLHLTDAKTREHMIKGLLFRNGAKIPDPYADNESSGMNVFHHLSQDNKIPEELLYEAKALHAKGGLQRPALEARYLLNAGLFDEAHNVLLTTIGPAAVIEEEYDELIDILSQFPEDGSGVQGWQSGGAVYNDFALLVTMNSGRKSKAQGKQTMQRLKEGLQAMAQAEAKKTLEEQVAMIEMGRILDEEASVLELKDVVGTVVGTRGKVEGLFEKYQAAMSVVV</sequence>
<keyword evidence="6" id="KW-0653">Protein transport</keyword>
<evidence type="ECO:0000256" key="1">
    <source>
        <dbReference type="ARBA" id="ARBA00004567"/>
    </source>
</evidence>
<dbReference type="OMA" id="PMGKGLN"/>
<dbReference type="GO" id="GO:0000973">
    <property type="term" value="P:post-transcriptional tethering of RNA polymerase II gene DNA at nuclear periphery"/>
    <property type="evidence" value="ECO:0007669"/>
    <property type="project" value="TreeGrafter"/>
</dbReference>
<dbReference type="InterPro" id="IPR036903">
    <property type="entry name" value="Nup98_auto-Pept-S59_dom_sf"/>
</dbReference>
<dbReference type="RefSeq" id="XP_016761450.1">
    <property type="nucleotide sequence ID" value="XM_016905068.1"/>
</dbReference>
<dbReference type="SUPFAM" id="SSF82215">
    <property type="entry name" value="C-terminal autoproteolytic domain of nucleoporin nup98"/>
    <property type="match status" value="1"/>
</dbReference>
<keyword evidence="7" id="KW-0811">Translocation</keyword>
<dbReference type="Pfam" id="PF04096">
    <property type="entry name" value="Nucleoporin2"/>
    <property type="match status" value="1"/>
</dbReference>
<feature type="compositionally biased region" description="Polar residues" evidence="10">
    <location>
        <begin position="779"/>
        <end position="790"/>
    </location>
</feature>
<evidence type="ECO:0000256" key="3">
    <source>
        <dbReference type="ARBA" id="ARBA00022448"/>
    </source>
</evidence>
<feature type="compositionally biased region" description="Low complexity" evidence="10">
    <location>
        <begin position="427"/>
        <end position="447"/>
    </location>
</feature>
<dbReference type="GO" id="GO:0006405">
    <property type="term" value="P:RNA export from nucleus"/>
    <property type="evidence" value="ECO:0007669"/>
    <property type="project" value="TreeGrafter"/>
</dbReference>
<name>M3D630_SPHMS</name>
<evidence type="ECO:0000256" key="6">
    <source>
        <dbReference type="ARBA" id="ARBA00022927"/>
    </source>
</evidence>
<dbReference type="PANTHER" id="PTHR23198">
    <property type="entry name" value="NUCLEOPORIN"/>
    <property type="match status" value="1"/>
</dbReference>
<dbReference type="GO" id="GO:0051028">
    <property type="term" value="P:mRNA transport"/>
    <property type="evidence" value="ECO:0007669"/>
    <property type="project" value="UniProtKB-KW"/>
</dbReference>
<dbReference type="PROSITE" id="PS51434">
    <property type="entry name" value="NUP_C"/>
    <property type="match status" value="1"/>
</dbReference>
<dbReference type="HOGENOM" id="CLU_002330_0_0_1"/>
<keyword evidence="13" id="KW-1185">Reference proteome</keyword>